<evidence type="ECO:0000256" key="2">
    <source>
        <dbReference type="ARBA" id="ARBA00023315"/>
    </source>
</evidence>
<keyword evidence="4" id="KW-1185">Reference proteome</keyword>
<dbReference type="InterPro" id="IPR050832">
    <property type="entry name" value="Bact_Acetyltransf"/>
</dbReference>
<dbReference type="Gene3D" id="3.40.630.30">
    <property type="match status" value="1"/>
</dbReference>
<keyword evidence="2" id="KW-0012">Acyltransferase</keyword>
<organism evidence="3 4">
    <name type="scientific">Nocardioides simplex</name>
    <name type="common">Arthrobacter simplex</name>
    <dbReference type="NCBI Taxonomy" id="2045"/>
    <lineage>
        <taxon>Bacteria</taxon>
        <taxon>Bacillati</taxon>
        <taxon>Actinomycetota</taxon>
        <taxon>Actinomycetes</taxon>
        <taxon>Propionibacteriales</taxon>
        <taxon>Nocardioidaceae</taxon>
        <taxon>Pimelobacter</taxon>
    </lineage>
</organism>
<dbReference type="GO" id="GO:0016747">
    <property type="term" value="F:acyltransferase activity, transferring groups other than amino-acyl groups"/>
    <property type="evidence" value="ECO:0007669"/>
    <property type="project" value="InterPro"/>
</dbReference>
<dbReference type="PANTHER" id="PTHR43877">
    <property type="entry name" value="AMINOALKYLPHOSPHONATE N-ACETYLTRANSFERASE-RELATED-RELATED"/>
    <property type="match status" value="1"/>
</dbReference>
<accession>A0A0A1DSI0</accession>
<evidence type="ECO:0000313" key="3">
    <source>
        <dbReference type="EMBL" id="AIY19483.1"/>
    </source>
</evidence>
<dbReference type="STRING" id="2045.KR76_26820"/>
<dbReference type="OrthoDB" id="164032at2"/>
<dbReference type="SUPFAM" id="SSF55729">
    <property type="entry name" value="Acyl-CoA N-acyltransferases (Nat)"/>
    <property type="match status" value="1"/>
</dbReference>
<dbReference type="InterPro" id="IPR000182">
    <property type="entry name" value="GNAT_dom"/>
</dbReference>
<name>A0A0A1DSI0_NOCSI</name>
<sequence length="162" mass="16871">MTNHPTHLRAAVPGEAGLLSALALRSKGHWGYDADFLAACRDELTLRDDELAARRTVVAEVDGTVAGFGTLEGDAPVGELGMLFVDPDAIGRGVGRALLGHLVEAARALGFTTLTIDADPNAEAFYVAAGAVRVRAVPSESIPGRVLPQLELSLDPAPPAPR</sequence>
<dbReference type="PROSITE" id="PS51186">
    <property type="entry name" value="GNAT"/>
    <property type="match status" value="1"/>
</dbReference>
<dbReference type="GeneID" id="96612353"/>
<dbReference type="AlphaFoldDB" id="A0A0A1DSI0"/>
<dbReference type="RefSeq" id="WP_038682725.1">
    <property type="nucleotide sequence ID" value="NZ_BJMC01000020.1"/>
</dbReference>
<proteinExistence type="predicted"/>
<dbReference type="InterPro" id="IPR016181">
    <property type="entry name" value="Acyl_CoA_acyltransferase"/>
</dbReference>
<dbReference type="PANTHER" id="PTHR43877:SF1">
    <property type="entry name" value="ACETYLTRANSFERASE"/>
    <property type="match status" value="1"/>
</dbReference>
<protein>
    <submittedName>
        <fullName evidence="3">Uncharacterized protein</fullName>
    </submittedName>
</protein>
<dbReference type="KEGG" id="psim:KR76_26820"/>
<reference evidence="3 4" key="1">
    <citation type="journal article" date="2015" name="Genome Announc.">
        <title>Complete Genome Sequence of Steroid-Transforming Nocardioides simplex VKM Ac-2033D.</title>
        <authorList>
            <person name="Shtratnikova V.Y."/>
            <person name="Schelkunov M.I."/>
            <person name="Pekov Y.A."/>
            <person name="Fokina V.V."/>
            <person name="Logacheva M.D."/>
            <person name="Sokolov S.L."/>
            <person name="Bragin E.Y."/>
            <person name="Ashapkin V.V."/>
            <person name="Donova M.V."/>
        </authorList>
    </citation>
    <scope>NUCLEOTIDE SEQUENCE [LARGE SCALE GENOMIC DNA]</scope>
    <source>
        <strain evidence="3 4">VKM Ac-2033D</strain>
    </source>
</reference>
<evidence type="ECO:0000256" key="1">
    <source>
        <dbReference type="ARBA" id="ARBA00022679"/>
    </source>
</evidence>
<dbReference type="Proteomes" id="UP000030300">
    <property type="component" value="Chromosome"/>
</dbReference>
<dbReference type="CDD" id="cd04301">
    <property type="entry name" value="NAT_SF"/>
    <property type="match status" value="1"/>
</dbReference>
<dbReference type="Pfam" id="PF00583">
    <property type="entry name" value="Acetyltransf_1"/>
    <property type="match status" value="1"/>
</dbReference>
<gene>
    <name evidence="3" type="ORF">KR76_26820</name>
</gene>
<keyword evidence="1" id="KW-0808">Transferase</keyword>
<evidence type="ECO:0000313" key="4">
    <source>
        <dbReference type="Proteomes" id="UP000030300"/>
    </source>
</evidence>
<dbReference type="EMBL" id="CP009896">
    <property type="protein sequence ID" value="AIY19483.1"/>
    <property type="molecule type" value="Genomic_DNA"/>
</dbReference>
<dbReference type="HOGENOM" id="CLU_116318_1_0_11"/>
<dbReference type="eggNOG" id="COG0454">
    <property type="taxonomic scope" value="Bacteria"/>
</dbReference>